<feature type="region of interest" description="Disordered" evidence="1">
    <location>
        <begin position="39"/>
        <end position="71"/>
    </location>
</feature>
<reference evidence="2 3" key="1">
    <citation type="submission" date="2016-02" db="EMBL/GenBank/DDBJ databases">
        <title>Genome analysis of coral dinoflagellate symbionts highlights evolutionary adaptations to a symbiotic lifestyle.</title>
        <authorList>
            <person name="Aranda M."/>
            <person name="Li Y."/>
            <person name="Liew Y.J."/>
            <person name="Baumgarten S."/>
            <person name="Simakov O."/>
            <person name="Wilson M."/>
            <person name="Piel J."/>
            <person name="Ashoor H."/>
            <person name="Bougouffa S."/>
            <person name="Bajic V.B."/>
            <person name="Ryu T."/>
            <person name="Ravasi T."/>
            <person name="Bayer T."/>
            <person name="Micklem G."/>
            <person name="Kim H."/>
            <person name="Bhak J."/>
            <person name="Lajeunesse T.C."/>
            <person name="Voolstra C.R."/>
        </authorList>
    </citation>
    <scope>NUCLEOTIDE SEQUENCE [LARGE SCALE GENOMIC DNA]</scope>
    <source>
        <strain evidence="2 3">CCMP2467</strain>
    </source>
</reference>
<evidence type="ECO:0000313" key="3">
    <source>
        <dbReference type="Proteomes" id="UP000186817"/>
    </source>
</evidence>
<dbReference type="EMBL" id="LSRX01006101">
    <property type="protein sequence ID" value="OLP73192.1"/>
    <property type="molecule type" value="Genomic_DNA"/>
</dbReference>
<proteinExistence type="predicted"/>
<name>A0A1Q9BR62_SYMMI</name>
<accession>A0A1Q9BR62</accession>
<evidence type="ECO:0000313" key="2">
    <source>
        <dbReference type="EMBL" id="OLP73192.1"/>
    </source>
</evidence>
<gene>
    <name evidence="2" type="ORF">AK812_SmicGene47666</name>
</gene>
<dbReference type="AlphaFoldDB" id="A0A1Q9BR62"/>
<keyword evidence="3" id="KW-1185">Reference proteome</keyword>
<dbReference type="Proteomes" id="UP000186817">
    <property type="component" value="Unassembled WGS sequence"/>
</dbReference>
<protein>
    <submittedName>
        <fullName evidence="2">Uncharacterized protein</fullName>
    </submittedName>
</protein>
<feature type="compositionally biased region" description="Basic and acidic residues" evidence="1">
    <location>
        <begin position="55"/>
        <end position="71"/>
    </location>
</feature>
<evidence type="ECO:0000256" key="1">
    <source>
        <dbReference type="SAM" id="MobiDB-lite"/>
    </source>
</evidence>
<sequence>MRDYTCCSRRLHTDLRLYLALNKSSAITSAFNPPAMRRKDVSLARSPRPGLREVVSTERKKEHKEMDSEADRRLPEYPEFRLILAASLARKSNWTTP</sequence>
<comment type="caution">
    <text evidence="2">The sequence shown here is derived from an EMBL/GenBank/DDBJ whole genome shotgun (WGS) entry which is preliminary data.</text>
</comment>
<organism evidence="2 3">
    <name type="scientific">Symbiodinium microadriaticum</name>
    <name type="common">Dinoflagellate</name>
    <name type="synonym">Zooxanthella microadriatica</name>
    <dbReference type="NCBI Taxonomy" id="2951"/>
    <lineage>
        <taxon>Eukaryota</taxon>
        <taxon>Sar</taxon>
        <taxon>Alveolata</taxon>
        <taxon>Dinophyceae</taxon>
        <taxon>Suessiales</taxon>
        <taxon>Symbiodiniaceae</taxon>
        <taxon>Symbiodinium</taxon>
    </lineage>
</organism>